<dbReference type="NCBIfam" id="NF003707">
    <property type="entry name" value="PRK05325.1-2"/>
    <property type="match status" value="1"/>
</dbReference>
<evidence type="ECO:0000256" key="2">
    <source>
        <dbReference type="SAM" id="MobiDB-lite"/>
    </source>
</evidence>
<protein>
    <recommendedName>
        <fullName evidence="1">UPF0229 protein E6C48_08155</fullName>
    </recommendedName>
</protein>
<name>A0ABY2QAM6_9HYPH</name>
<evidence type="ECO:0000313" key="3">
    <source>
        <dbReference type="EMBL" id="THF58555.1"/>
    </source>
</evidence>
<feature type="compositionally biased region" description="Basic and acidic residues" evidence="2">
    <location>
        <begin position="39"/>
        <end position="50"/>
    </location>
</feature>
<gene>
    <name evidence="3" type="ORF">E6C48_08155</name>
</gene>
<feature type="compositionally biased region" description="Polar residues" evidence="2">
    <location>
        <begin position="54"/>
        <end position="63"/>
    </location>
</feature>
<comment type="similarity">
    <text evidence="1">Belongs to the UPF0229 family.</text>
</comment>
<sequence length="434" mass="49533">MPIFIDRRLNPKDKSLGNRQRFIRRARNELKRSIREQVRSGKIADVDAEHTVSMPANGTSEPSFSDARDSGRRRHVLPGNKHFAPGDRLPRPAPGMPGSGPGLKEMEDDFRFVLSREEVLDLFFEDLELPDLVKVNLKEILAFKPRRAGFTATGSPTSINVGRTMRNSHGRRIALKRPKLEELEAIAREIAAHEKGAPSVAARERIAALKVELDRLERRRRLIAYVDPVDIRYNRFDAQPVPNANAVMFCLMDVSGSMGEREKDMAKRFFVLLHLFLKRRYDATEIVFIRHTHQAQEVDEETFFYSTQSGGTVVSTALEEMRRIIGERYPSSEWNIYAAQASDGDNFATDSERCIALLDGEIMRLCQYFAYVEIIDERESHIFGSTENGTSLWHAYEAVSAQWPNFQMSRIATPADIYPVFRQLFTRQPDQQGG</sequence>
<reference evidence="3 4" key="1">
    <citation type="submission" date="2019-04" db="EMBL/GenBank/DDBJ databases">
        <title>Mesorhizobium composti sp. nov., isolated from compost.</title>
        <authorList>
            <person name="Lin S.-Y."/>
            <person name="Hameed A."/>
            <person name="Hsieh Y.-T."/>
            <person name="Young C.-C."/>
        </authorList>
    </citation>
    <scope>NUCLEOTIDE SEQUENCE [LARGE SCALE GENOMIC DNA]</scope>
    <source>
        <strain evidence="3 4">CC-YTH430</strain>
    </source>
</reference>
<dbReference type="HAMAP" id="MF_01232">
    <property type="entry name" value="UPF0229"/>
    <property type="match status" value="1"/>
</dbReference>
<proteinExistence type="inferred from homology"/>
<evidence type="ECO:0000313" key="4">
    <source>
        <dbReference type="Proteomes" id="UP000306441"/>
    </source>
</evidence>
<dbReference type="PANTHER" id="PTHR30510:SF2">
    <property type="entry name" value="UPF0229 PROTEIN YEAH"/>
    <property type="match status" value="1"/>
</dbReference>
<dbReference type="InterPro" id="IPR006698">
    <property type="entry name" value="UPF0229"/>
</dbReference>
<organism evidence="3 4">
    <name type="scientific">Ollibium composti</name>
    <dbReference type="NCBI Taxonomy" id="2675109"/>
    <lineage>
        <taxon>Bacteria</taxon>
        <taxon>Pseudomonadati</taxon>
        <taxon>Pseudomonadota</taxon>
        <taxon>Alphaproteobacteria</taxon>
        <taxon>Hyphomicrobiales</taxon>
        <taxon>Phyllobacteriaceae</taxon>
        <taxon>Ollibium</taxon>
    </lineage>
</organism>
<dbReference type="Pfam" id="PF04285">
    <property type="entry name" value="DUF444"/>
    <property type="match status" value="1"/>
</dbReference>
<accession>A0ABY2QAM6</accession>
<dbReference type="PANTHER" id="PTHR30510">
    <property type="entry name" value="UPF0229 PROTEIN YEAH"/>
    <property type="match status" value="1"/>
</dbReference>
<evidence type="ECO:0000256" key="1">
    <source>
        <dbReference type="HAMAP-Rule" id="MF_01232"/>
    </source>
</evidence>
<comment type="caution">
    <text evidence="3">The sequence shown here is derived from an EMBL/GenBank/DDBJ whole genome shotgun (WGS) entry which is preliminary data.</text>
</comment>
<keyword evidence="4" id="KW-1185">Reference proteome</keyword>
<dbReference type="EMBL" id="SSNY01000003">
    <property type="protein sequence ID" value="THF58555.1"/>
    <property type="molecule type" value="Genomic_DNA"/>
</dbReference>
<dbReference type="Proteomes" id="UP000306441">
    <property type="component" value="Unassembled WGS sequence"/>
</dbReference>
<dbReference type="RefSeq" id="WP_136355889.1">
    <property type="nucleotide sequence ID" value="NZ_SSNY01000003.1"/>
</dbReference>
<feature type="region of interest" description="Disordered" evidence="2">
    <location>
        <begin position="39"/>
        <end position="95"/>
    </location>
</feature>
<dbReference type="NCBIfam" id="NF003708">
    <property type="entry name" value="PRK05325.1-3"/>
    <property type="match status" value="1"/>
</dbReference>